<feature type="domain" description="HTH gntR-type" evidence="5">
    <location>
        <begin position="71"/>
        <end position="138"/>
    </location>
</feature>
<evidence type="ECO:0000313" key="7">
    <source>
        <dbReference type="Proteomes" id="UP001321475"/>
    </source>
</evidence>
<dbReference type="SUPFAM" id="SSF46785">
    <property type="entry name" value="Winged helix' DNA-binding domain"/>
    <property type="match status" value="1"/>
</dbReference>
<dbReference type="EMBL" id="AP027729">
    <property type="protein sequence ID" value="BDZ42547.1"/>
    <property type="molecule type" value="Genomic_DNA"/>
</dbReference>
<feature type="region of interest" description="Disordered" evidence="4">
    <location>
        <begin position="1"/>
        <end position="56"/>
    </location>
</feature>
<dbReference type="InterPro" id="IPR008920">
    <property type="entry name" value="TF_FadR/GntR_C"/>
</dbReference>
<dbReference type="Gene3D" id="1.20.120.530">
    <property type="entry name" value="GntR ligand-binding domain-like"/>
    <property type="match status" value="1"/>
</dbReference>
<evidence type="ECO:0000256" key="1">
    <source>
        <dbReference type="ARBA" id="ARBA00023015"/>
    </source>
</evidence>
<organism evidence="6 7">
    <name type="scientific">Paraoerskovia sediminicola</name>
    <dbReference type="NCBI Taxonomy" id="1138587"/>
    <lineage>
        <taxon>Bacteria</taxon>
        <taxon>Bacillati</taxon>
        <taxon>Actinomycetota</taxon>
        <taxon>Actinomycetes</taxon>
        <taxon>Micrococcales</taxon>
        <taxon>Cellulomonadaceae</taxon>
        <taxon>Paraoerskovia</taxon>
    </lineage>
</organism>
<evidence type="ECO:0000256" key="2">
    <source>
        <dbReference type="ARBA" id="ARBA00023125"/>
    </source>
</evidence>
<proteinExistence type="predicted"/>
<dbReference type="SMART" id="SM00345">
    <property type="entry name" value="HTH_GNTR"/>
    <property type="match status" value="1"/>
</dbReference>
<evidence type="ECO:0000256" key="4">
    <source>
        <dbReference type="SAM" id="MobiDB-lite"/>
    </source>
</evidence>
<dbReference type="InterPro" id="IPR000524">
    <property type="entry name" value="Tscrpt_reg_HTH_GntR"/>
</dbReference>
<reference evidence="7" key="1">
    <citation type="journal article" date="2019" name="Int. J. Syst. Evol. Microbiol.">
        <title>The Global Catalogue of Microorganisms (GCM) 10K type strain sequencing project: providing services to taxonomists for standard genome sequencing and annotation.</title>
        <authorList>
            <consortium name="The Broad Institute Genomics Platform"/>
            <consortium name="The Broad Institute Genome Sequencing Center for Infectious Disease"/>
            <person name="Wu L."/>
            <person name="Ma J."/>
        </authorList>
    </citation>
    <scope>NUCLEOTIDE SEQUENCE [LARGE SCALE GENOMIC DNA]</scope>
    <source>
        <strain evidence="7">NBRC 108565</strain>
    </source>
</reference>
<evidence type="ECO:0000313" key="6">
    <source>
        <dbReference type="EMBL" id="BDZ42547.1"/>
    </source>
</evidence>
<dbReference type="Pfam" id="PF07729">
    <property type="entry name" value="FCD"/>
    <property type="match status" value="1"/>
</dbReference>
<name>A0ABM8G3E3_9CELL</name>
<evidence type="ECO:0000256" key="3">
    <source>
        <dbReference type="ARBA" id="ARBA00023163"/>
    </source>
</evidence>
<protein>
    <recommendedName>
        <fullName evidence="5">HTH gntR-type domain-containing protein</fullName>
    </recommendedName>
</protein>
<dbReference type="Pfam" id="PF00392">
    <property type="entry name" value="GntR"/>
    <property type="match status" value="1"/>
</dbReference>
<dbReference type="InterPro" id="IPR036390">
    <property type="entry name" value="WH_DNA-bd_sf"/>
</dbReference>
<keyword evidence="2" id="KW-0238">DNA-binding</keyword>
<dbReference type="PRINTS" id="PR00035">
    <property type="entry name" value="HTHGNTR"/>
</dbReference>
<evidence type="ECO:0000259" key="5">
    <source>
        <dbReference type="PROSITE" id="PS50949"/>
    </source>
</evidence>
<sequence>MPHHGAMTTTPAPERPTVTDPPDTTDTPGPSAEDPRDSGTVERPVASGSRTRIAADLPGLGIGPELGVRRQSGARLVYEHLRAEIVAGDLAPGERLTEPVLAERLGVSRTPVREALRLLQAEDLVEQQATGGMCVAPLDAGDLGRVYDVRSRLEGLLARDACLRATAADVAELERLVDLMERMHDDETEVLRIGGEFHGLIERVAANRWGAALLRQIRGHVDRYRALAAHERMGGTDHIEEHRAVAEAIASGDPDRAEAAMRRHVDRSGELAAAAFAAATVEKES</sequence>
<dbReference type="InterPro" id="IPR036388">
    <property type="entry name" value="WH-like_DNA-bd_sf"/>
</dbReference>
<feature type="compositionally biased region" description="Low complexity" evidence="4">
    <location>
        <begin position="16"/>
        <end position="30"/>
    </location>
</feature>
<dbReference type="InterPro" id="IPR011711">
    <property type="entry name" value="GntR_C"/>
</dbReference>
<dbReference type="Gene3D" id="1.10.10.10">
    <property type="entry name" value="Winged helix-like DNA-binding domain superfamily/Winged helix DNA-binding domain"/>
    <property type="match status" value="1"/>
</dbReference>
<dbReference type="SMART" id="SM00895">
    <property type="entry name" value="FCD"/>
    <property type="match status" value="1"/>
</dbReference>
<dbReference type="PANTHER" id="PTHR43537:SF24">
    <property type="entry name" value="GLUCONATE OPERON TRANSCRIPTIONAL REPRESSOR"/>
    <property type="match status" value="1"/>
</dbReference>
<keyword evidence="7" id="KW-1185">Reference proteome</keyword>
<accession>A0ABM8G3E3</accession>
<dbReference type="CDD" id="cd07377">
    <property type="entry name" value="WHTH_GntR"/>
    <property type="match status" value="1"/>
</dbReference>
<dbReference type="SUPFAM" id="SSF48008">
    <property type="entry name" value="GntR ligand-binding domain-like"/>
    <property type="match status" value="1"/>
</dbReference>
<dbReference type="Proteomes" id="UP001321475">
    <property type="component" value="Chromosome"/>
</dbReference>
<dbReference type="PANTHER" id="PTHR43537">
    <property type="entry name" value="TRANSCRIPTIONAL REGULATOR, GNTR FAMILY"/>
    <property type="match status" value="1"/>
</dbReference>
<dbReference type="PROSITE" id="PS50949">
    <property type="entry name" value="HTH_GNTR"/>
    <property type="match status" value="1"/>
</dbReference>
<gene>
    <name evidence="6" type="ORF">GCM10025865_18460</name>
</gene>
<keyword evidence="3" id="KW-0804">Transcription</keyword>
<keyword evidence="1" id="KW-0805">Transcription regulation</keyword>